<feature type="transmembrane region" description="Helical" evidence="6">
    <location>
        <begin position="32"/>
        <end position="51"/>
    </location>
</feature>
<evidence type="ECO:0000313" key="9">
    <source>
        <dbReference type="Proteomes" id="UP000230564"/>
    </source>
</evidence>
<comment type="caution">
    <text evidence="8">The sequence shown here is derived from an EMBL/GenBank/DDBJ whole genome shotgun (WGS) entry which is preliminary data.</text>
</comment>
<dbReference type="InterPro" id="IPR052159">
    <property type="entry name" value="Competence_DNA_uptake"/>
</dbReference>
<evidence type="ECO:0000256" key="4">
    <source>
        <dbReference type="ARBA" id="ARBA00022989"/>
    </source>
</evidence>
<evidence type="ECO:0000313" key="8">
    <source>
        <dbReference type="EMBL" id="PIR07049.1"/>
    </source>
</evidence>
<feature type="transmembrane region" description="Helical" evidence="6">
    <location>
        <begin position="267"/>
        <end position="285"/>
    </location>
</feature>
<keyword evidence="4 6" id="KW-1133">Transmembrane helix</keyword>
<keyword evidence="5 6" id="KW-0472">Membrane</keyword>
<proteinExistence type="predicted"/>
<keyword evidence="3 6" id="KW-0812">Transmembrane</keyword>
<dbReference type="PANTHER" id="PTHR30619:SF7">
    <property type="entry name" value="BETA-LACTAMASE DOMAIN PROTEIN"/>
    <property type="match status" value="1"/>
</dbReference>
<sequence length="485" mass="55671">MAKSKFFLAVSLILILANFVLLVFVKIEDFDLIISQNIVYILAVLILATFLLLKCRYFLWLIIILLAIIRFYYFIQPEVKTANNFAYGEFYTFEAVIKDTDKKLDGWQLVVQPENLENFNNQIIVYAPLYPTYTHGDLLEISCKVYQPEEIIDDQGNKFAYNKYLAKDRILATCFRPRIKLIENKGQGLFKAKEYFLKNLNNYLVEPASSLSKAIILASRREIPADLREIFAKVGLSHVIAISGLHIAIIVWLLQSVLSALGLSRKIIFYFLIIILLIYLYLLGFPSSAVRASLMVIMVLLGPFLGRQTTSVFSLLLAADIFILLNPYVLIYDIGFQLSFLAVLGLLFYVKFFNQTLKIAPVKWKIREVLAVTLSAQIFTWPLIVFHFNIFSLIAPVANFLILPLLPLILVLSLALAIFGWLPLLANIIAWSLFMLLKIMTEIAQRLSQLPLAYWQINNFSLTYLFLSLFLMIIITMILKPHQYE</sequence>
<evidence type="ECO:0000256" key="1">
    <source>
        <dbReference type="ARBA" id="ARBA00004651"/>
    </source>
</evidence>
<dbReference type="Pfam" id="PF03772">
    <property type="entry name" value="Competence"/>
    <property type="match status" value="1"/>
</dbReference>
<dbReference type="GO" id="GO:0005886">
    <property type="term" value="C:plasma membrane"/>
    <property type="evidence" value="ECO:0007669"/>
    <property type="project" value="UniProtKB-SubCell"/>
</dbReference>
<evidence type="ECO:0000256" key="2">
    <source>
        <dbReference type="ARBA" id="ARBA00022475"/>
    </source>
</evidence>
<comment type="subcellular location">
    <subcellularLocation>
        <location evidence="1">Cell membrane</location>
        <topology evidence="1">Multi-pass membrane protein</topology>
    </subcellularLocation>
</comment>
<keyword evidence="2" id="KW-1003">Cell membrane</keyword>
<gene>
    <name evidence="8" type="ORF">COV55_01315</name>
</gene>
<feature type="transmembrane region" description="Helical" evidence="6">
    <location>
        <begin position="329"/>
        <end position="349"/>
    </location>
</feature>
<reference evidence="8 9" key="1">
    <citation type="submission" date="2017-09" db="EMBL/GenBank/DDBJ databases">
        <title>Depth-based differentiation of microbial function through sediment-hosted aquifers and enrichment of novel symbionts in the deep terrestrial subsurface.</title>
        <authorList>
            <person name="Probst A.J."/>
            <person name="Ladd B."/>
            <person name="Jarett J.K."/>
            <person name="Geller-Mcgrath D.E."/>
            <person name="Sieber C.M."/>
            <person name="Emerson J.B."/>
            <person name="Anantharaman K."/>
            <person name="Thomas B.C."/>
            <person name="Malmstrom R."/>
            <person name="Stieglmeier M."/>
            <person name="Klingl A."/>
            <person name="Woyke T."/>
            <person name="Ryan C.M."/>
            <person name="Banfield J.F."/>
        </authorList>
    </citation>
    <scope>NUCLEOTIDE SEQUENCE [LARGE SCALE GENOMIC DNA]</scope>
    <source>
        <strain evidence="8">CG11_big_fil_rev_8_21_14_0_20_36_20</strain>
    </source>
</reference>
<feature type="transmembrane region" description="Helical" evidence="6">
    <location>
        <begin position="461"/>
        <end position="479"/>
    </location>
</feature>
<dbReference type="InterPro" id="IPR004477">
    <property type="entry name" value="ComEC_N"/>
</dbReference>
<dbReference type="AlphaFoldDB" id="A0A2H0NDS5"/>
<accession>A0A2H0NDS5</accession>
<evidence type="ECO:0000256" key="3">
    <source>
        <dbReference type="ARBA" id="ARBA00022692"/>
    </source>
</evidence>
<organism evidence="8 9">
    <name type="scientific">Candidatus Komeilibacteria bacterium CG11_big_fil_rev_8_21_14_0_20_36_20</name>
    <dbReference type="NCBI Taxonomy" id="1974477"/>
    <lineage>
        <taxon>Bacteria</taxon>
        <taxon>Candidatus Komeiliibacteriota</taxon>
    </lineage>
</organism>
<name>A0A2H0NDS5_9BACT</name>
<dbReference type="EMBL" id="PCWQ01000007">
    <property type="protein sequence ID" value="PIR07049.1"/>
    <property type="molecule type" value="Genomic_DNA"/>
</dbReference>
<evidence type="ECO:0000259" key="7">
    <source>
        <dbReference type="Pfam" id="PF03772"/>
    </source>
</evidence>
<evidence type="ECO:0000256" key="6">
    <source>
        <dbReference type="SAM" id="Phobius"/>
    </source>
</evidence>
<feature type="transmembrane region" description="Helical" evidence="6">
    <location>
        <begin position="297"/>
        <end position="323"/>
    </location>
</feature>
<protein>
    <recommendedName>
        <fullName evidence="7">ComEC/Rec2-related protein domain-containing protein</fullName>
    </recommendedName>
</protein>
<dbReference type="NCBIfam" id="TIGR00360">
    <property type="entry name" value="ComEC_N-term"/>
    <property type="match status" value="1"/>
</dbReference>
<feature type="transmembrane region" description="Helical" evidence="6">
    <location>
        <begin position="6"/>
        <end position="25"/>
    </location>
</feature>
<dbReference type="Proteomes" id="UP000230564">
    <property type="component" value="Unassembled WGS sequence"/>
</dbReference>
<evidence type="ECO:0000256" key="5">
    <source>
        <dbReference type="ARBA" id="ARBA00023136"/>
    </source>
</evidence>
<dbReference type="PANTHER" id="PTHR30619">
    <property type="entry name" value="DNA INTERNALIZATION/COMPETENCE PROTEIN COMEC/REC2"/>
    <property type="match status" value="1"/>
</dbReference>
<feature type="transmembrane region" description="Helical" evidence="6">
    <location>
        <begin position="424"/>
        <end position="441"/>
    </location>
</feature>
<feature type="domain" description="ComEC/Rec2-related protein" evidence="7">
    <location>
        <begin position="216"/>
        <end position="479"/>
    </location>
</feature>
<feature type="transmembrane region" description="Helical" evidence="6">
    <location>
        <begin position="230"/>
        <end position="255"/>
    </location>
</feature>
<feature type="transmembrane region" description="Helical" evidence="6">
    <location>
        <begin position="57"/>
        <end position="75"/>
    </location>
</feature>